<comment type="caution">
    <text evidence="3">The sequence shown here is derived from an EMBL/GenBank/DDBJ whole genome shotgun (WGS) entry which is preliminary data.</text>
</comment>
<feature type="chain" id="PRO_5032737535" evidence="2">
    <location>
        <begin position="25"/>
        <end position="162"/>
    </location>
</feature>
<keyword evidence="1" id="KW-1133">Transmembrane helix</keyword>
<organism evidence="3 4">
    <name type="scientific">Hassallia byssoidea VB512170</name>
    <dbReference type="NCBI Taxonomy" id="1304833"/>
    <lineage>
        <taxon>Bacteria</taxon>
        <taxon>Bacillati</taxon>
        <taxon>Cyanobacteriota</taxon>
        <taxon>Cyanophyceae</taxon>
        <taxon>Nostocales</taxon>
        <taxon>Tolypothrichaceae</taxon>
        <taxon>Hassallia</taxon>
    </lineage>
</organism>
<evidence type="ECO:0000256" key="1">
    <source>
        <dbReference type="SAM" id="Phobius"/>
    </source>
</evidence>
<dbReference type="EMBL" id="JTCM02000016">
    <property type="protein sequence ID" value="NEU72969.1"/>
    <property type="molecule type" value="Genomic_DNA"/>
</dbReference>
<feature type="signal peptide" evidence="2">
    <location>
        <begin position="1"/>
        <end position="24"/>
    </location>
</feature>
<evidence type="ECO:0000256" key="2">
    <source>
        <dbReference type="SAM" id="SignalP"/>
    </source>
</evidence>
<keyword evidence="4" id="KW-1185">Reference proteome</keyword>
<accession>A0A846H8F3</accession>
<dbReference type="RefSeq" id="WP_039739173.1">
    <property type="nucleotide sequence ID" value="NZ_JTCM02000016.1"/>
</dbReference>
<gene>
    <name evidence="3" type="ORF">PI95_010445</name>
</gene>
<name>A0A846H8F3_9CYAN</name>
<keyword evidence="1" id="KW-0472">Membrane</keyword>
<keyword evidence="1" id="KW-0812">Transmembrane</keyword>
<proteinExistence type="predicted"/>
<feature type="transmembrane region" description="Helical" evidence="1">
    <location>
        <begin position="120"/>
        <end position="142"/>
    </location>
</feature>
<dbReference type="Proteomes" id="UP000031549">
    <property type="component" value="Unassembled WGS sequence"/>
</dbReference>
<dbReference type="AlphaFoldDB" id="A0A846H8F3"/>
<reference evidence="3 4" key="1">
    <citation type="journal article" date="2015" name="Genome Announc.">
        <title>Draft Genome Sequence of Cyanobacterium Hassallia byssoidea Strain VB512170, Isolated from Monuments in India.</title>
        <authorList>
            <person name="Singh D."/>
            <person name="Chandrababunaidu M.M."/>
            <person name="Panda A."/>
            <person name="Sen D."/>
            <person name="Bhattacharyya S."/>
            <person name="Adhikary S.P."/>
            <person name="Tripathy S."/>
        </authorList>
    </citation>
    <scope>NUCLEOTIDE SEQUENCE [LARGE SCALE GENOMIC DNA]</scope>
    <source>
        <strain evidence="3 4">VB512170</strain>
    </source>
</reference>
<feature type="transmembrane region" description="Helical" evidence="1">
    <location>
        <begin position="78"/>
        <end position="100"/>
    </location>
</feature>
<protein>
    <submittedName>
        <fullName evidence="3">Uncharacterized protein</fullName>
    </submittedName>
</protein>
<sequence length="162" mass="17882">MLKQKLAAVTVGVALSFVAVSALSATPGANIIQSNFSLVYDVNNESGKYLINEKFSSGVLANLELIKEDKIICSSNSLFTNGFNLFARLLIVGSFVYLGGRTYSPFVERYLIISRDFLKILLSIFLSLFFIAICIITVSIFLSPHHISDSMRSSHNCNFKNP</sequence>
<evidence type="ECO:0000313" key="3">
    <source>
        <dbReference type="EMBL" id="NEU72969.1"/>
    </source>
</evidence>
<keyword evidence="2" id="KW-0732">Signal</keyword>
<evidence type="ECO:0000313" key="4">
    <source>
        <dbReference type="Proteomes" id="UP000031549"/>
    </source>
</evidence>